<evidence type="ECO:0000256" key="2">
    <source>
        <dbReference type="ARBA" id="ARBA00022827"/>
    </source>
</evidence>
<proteinExistence type="predicted"/>
<accession>A0A409YV26</accession>
<evidence type="ECO:0000259" key="4">
    <source>
        <dbReference type="Pfam" id="PF01494"/>
    </source>
</evidence>
<feature type="domain" description="FAD-binding" evidence="4">
    <location>
        <begin position="7"/>
        <end position="331"/>
    </location>
</feature>
<dbReference type="OrthoDB" id="655030at2759"/>
<reference evidence="5 6" key="1">
    <citation type="journal article" date="2018" name="Evol. Lett.">
        <title>Horizontal gene cluster transfer increased hallucinogenic mushroom diversity.</title>
        <authorList>
            <person name="Reynolds H.T."/>
            <person name="Vijayakumar V."/>
            <person name="Gluck-Thaler E."/>
            <person name="Korotkin H.B."/>
            <person name="Matheny P.B."/>
            <person name="Slot J.C."/>
        </authorList>
    </citation>
    <scope>NUCLEOTIDE SEQUENCE [LARGE SCALE GENOMIC DNA]</scope>
    <source>
        <strain evidence="5 6">SRW20</strain>
    </source>
</reference>
<keyword evidence="6" id="KW-1185">Reference proteome</keyword>
<dbReference type="GO" id="GO:0016491">
    <property type="term" value="F:oxidoreductase activity"/>
    <property type="evidence" value="ECO:0007669"/>
    <property type="project" value="UniProtKB-KW"/>
</dbReference>
<evidence type="ECO:0000256" key="1">
    <source>
        <dbReference type="ARBA" id="ARBA00022630"/>
    </source>
</evidence>
<dbReference type="EMBL" id="NHYE01000243">
    <property type="protein sequence ID" value="PPR06818.1"/>
    <property type="molecule type" value="Genomic_DNA"/>
</dbReference>
<dbReference type="InterPro" id="IPR051704">
    <property type="entry name" value="FAD_aromatic-hydroxylase"/>
</dbReference>
<organism evidence="5 6">
    <name type="scientific">Gymnopilus dilepis</name>
    <dbReference type="NCBI Taxonomy" id="231916"/>
    <lineage>
        <taxon>Eukaryota</taxon>
        <taxon>Fungi</taxon>
        <taxon>Dikarya</taxon>
        <taxon>Basidiomycota</taxon>
        <taxon>Agaricomycotina</taxon>
        <taxon>Agaricomycetes</taxon>
        <taxon>Agaricomycetidae</taxon>
        <taxon>Agaricales</taxon>
        <taxon>Agaricineae</taxon>
        <taxon>Hymenogastraceae</taxon>
        <taxon>Gymnopilus</taxon>
    </lineage>
</organism>
<dbReference type="Pfam" id="PF01494">
    <property type="entry name" value="FAD_binding_3"/>
    <property type="match status" value="1"/>
</dbReference>
<dbReference type="InterPro" id="IPR002938">
    <property type="entry name" value="FAD-bd"/>
</dbReference>
<keyword evidence="3" id="KW-0560">Oxidoreductase</keyword>
<evidence type="ECO:0000256" key="3">
    <source>
        <dbReference type="ARBA" id="ARBA00023002"/>
    </source>
</evidence>
<keyword evidence="1" id="KW-0285">Flavoprotein</keyword>
<dbReference type="Gene3D" id="3.30.9.10">
    <property type="entry name" value="D-Amino Acid Oxidase, subunit A, domain 2"/>
    <property type="match status" value="1"/>
</dbReference>
<dbReference type="Gene3D" id="3.50.50.60">
    <property type="entry name" value="FAD/NAD(P)-binding domain"/>
    <property type="match status" value="1"/>
</dbReference>
<protein>
    <recommendedName>
        <fullName evidence="4">FAD-binding domain-containing protein</fullName>
    </recommendedName>
</protein>
<dbReference type="PRINTS" id="PR00420">
    <property type="entry name" value="RNGMNOXGNASE"/>
</dbReference>
<dbReference type="PANTHER" id="PTHR46865">
    <property type="entry name" value="OXIDOREDUCTASE-RELATED"/>
    <property type="match status" value="1"/>
</dbReference>
<dbReference type="STRING" id="231916.A0A409YV26"/>
<evidence type="ECO:0000313" key="6">
    <source>
        <dbReference type="Proteomes" id="UP000284706"/>
    </source>
</evidence>
<dbReference type="GO" id="GO:0071949">
    <property type="term" value="F:FAD binding"/>
    <property type="evidence" value="ECO:0007669"/>
    <property type="project" value="InterPro"/>
</dbReference>
<dbReference type="SUPFAM" id="SSF51905">
    <property type="entry name" value="FAD/NAD(P)-binding domain"/>
    <property type="match status" value="1"/>
</dbReference>
<dbReference type="PANTHER" id="PTHR46865:SF2">
    <property type="entry name" value="MONOOXYGENASE"/>
    <property type="match status" value="1"/>
</dbReference>
<gene>
    <name evidence="5" type="ORF">CVT26_003845</name>
</gene>
<name>A0A409YV26_9AGAR</name>
<dbReference type="AlphaFoldDB" id="A0A409YV26"/>
<dbReference type="InterPro" id="IPR036188">
    <property type="entry name" value="FAD/NAD-bd_sf"/>
</dbReference>
<evidence type="ECO:0000313" key="5">
    <source>
        <dbReference type="EMBL" id="PPR06818.1"/>
    </source>
</evidence>
<comment type="caution">
    <text evidence="5">The sequence shown here is derived from an EMBL/GenBank/DDBJ whole genome shotgun (WGS) entry which is preliminary data.</text>
</comment>
<dbReference type="Proteomes" id="UP000284706">
    <property type="component" value="Unassembled WGS sequence"/>
</dbReference>
<dbReference type="InParanoid" id="A0A409YV26"/>
<keyword evidence="2" id="KW-0274">FAD</keyword>
<sequence length="422" mass="46881">MSTPTLRVLISGAGISGPFAAYWLAKAGHDVTVTERAPALRKEGQTVDVRKEGLQILDWMGIREKIDERCTKEAGMRLVDDNGRVWATFPQAGDTSFTSEVEIVRGEMAMVVHEASDPCIRYLFGMTIDTFGEVENGIDVVLKDRNGESLRQTFDVIIVSEGLYSRTRAKAFNEDITKPITPFNLFSASFSLPANEDDSLWANSSMHSKRRMVLSRPDGFGRTRVTLMWFDDGPESRSIAHPSTSKDHQKEFIQSRYSDLLPSSPHLARLLDGLPASDDLYLAEIAQTKTSSWHRGRVVLVGDTAYCPSAFSGMGTTAAIVGAYVLAAELVRNPKDHVKAFAQYETLLRPWIEKLQYIPPGLITMNPTSQFAVNMWYWAMYAVSLLMKVGIASSLFMNSIPSADQTLPLPPPSIFDRADHSF</sequence>